<dbReference type="EMBL" id="BIFR01000001">
    <property type="protein sequence ID" value="GCE11669.1"/>
    <property type="molecule type" value="Genomic_DNA"/>
</dbReference>
<reference evidence="3" key="1">
    <citation type="submission" date="2018-12" db="EMBL/GenBank/DDBJ databases">
        <title>Tengunoibacter tsumagoiensis gen. nov., sp. nov., Dictyobacter kobayashii sp. nov., D. alpinus sp. nov., and D. joshuensis sp. nov. and description of Dictyobacteraceae fam. nov. within the order Ktedonobacterales isolated from Tengu-no-mugimeshi.</title>
        <authorList>
            <person name="Wang C.M."/>
            <person name="Zheng Y."/>
            <person name="Sakai Y."/>
            <person name="Toyoda A."/>
            <person name="Minakuchi Y."/>
            <person name="Abe K."/>
            <person name="Yokota A."/>
            <person name="Yabe S."/>
        </authorList>
    </citation>
    <scope>NUCLEOTIDE SEQUENCE [LARGE SCALE GENOMIC DNA]</scope>
    <source>
        <strain evidence="3">Uno3</strain>
    </source>
</reference>
<evidence type="ECO:0000313" key="3">
    <source>
        <dbReference type="Proteomes" id="UP000287352"/>
    </source>
</evidence>
<dbReference type="AlphaFoldDB" id="A0A401ZXV1"/>
<dbReference type="Proteomes" id="UP000287352">
    <property type="component" value="Unassembled WGS sequence"/>
</dbReference>
<gene>
    <name evidence="2" type="ORF">KTT_15280</name>
</gene>
<evidence type="ECO:0000313" key="2">
    <source>
        <dbReference type="EMBL" id="GCE11669.1"/>
    </source>
</evidence>
<feature type="domain" description="Mannosyl-glycoprotein endo-beta-N-acetylglucosamidase-like" evidence="1">
    <location>
        <begin position="107"/>
        <end position="192"/>
    </location>
</feature>
<evidence type="ECO:0000259" key="1">
    <source>
        <dbReference type="Pfam" id="PF01832"/>
    </source>
</evidence>
<dbReference type="InterPro" id="IPR002901">
    <property type="entry name" value="MGlyc_endo_b_GlcNAc-like_dom"/>
</dbReference>
<proteinExistence type="predicted"/>
<dbReference type="RefSeq" id="WP_126579354.1">
    <property type="nucleotide sequence ID" value="NZ_BIFR01000001.1"/>
</dbReference>
<sequence length="226" mass="25527">MPKVYRRRTYRSPLTTRRKRVYRRRRRSSSFPSWLVMLFGFVLLASIVILLEKKSLSGTSSQPPAHSITTQDPAYLITGKPTLSVDFMNQVLAYHHSPAAGKGQVLYDEGLKYGIDPAYALAFFMEESHMGTQGVARTTHSLGNIRATKGYANVSGYRAYSSWDAGIADWYKLLYDLYIHQLGLTTVDQIIPVYAPAGDNNNEGQYIQTVKSLVDLWRSGYVDFPK</sequence>
<dbReference type="GO" id="GO:0004040">
    <property type="term" value="F:amidase activity"/>
    <property type="evidence" value="ECO:0007669"/>
    <property type="project" value="InterPro"/>
</dbReference>
<dbReference type="Pfam" id="PF01832">
    <property type="entry name" value="Glucosaminidase"/>
    <property type="match status" value="1"/>
</dbReference>
<organism evidence="2 3">
    <name type="scientific">Tengunoibacter tsumagoiensis</name>
    <dbReference type="NCBI Taxonomy" id="2014871"/>
    <lineage>
        <taxon>Bacteria</taxon>
        <taxon>Bacillati</taxon>
        <taxon>Chloroflexota</taxon>
        <taxon>Ktedonobacteria</taxon>
        <taxon>Ktedonobacterales</taxon>
        <taxon>Dictyobacteraceae</taxon>
        <taxon>Tengunoibacter</taxon>
    </lineage>
</organism>
<protein>
    <recommendedName>
        <fullName evidence="1">Mannosyl-glycoprotein endo-beta-N-acetylglucosamidase-like domain-containing protein</fullName>
    </recommendedName>
</protein>
<keyword evidence="3" id="KW-1185">Reference proteome</keyword>
<comment type="caution">
    <text evidence="2">The sequence shown here is derived from an EMBL/GenBank/DDBJ whole genome shotgun (WGS) entry which is preliminary data.</text>
</comment>
<accession>A0A401ZXV1</accession>
<name>A0A401ZXV1_9CHLR</name>
<dbReference type="OrthoDB" id="144170at2"/>